<comment type="subcellular location">
    <subcellularLocation>
        <location evidence="1">Bacterial flagellum</location>
    </subcellularLocation>
</comment>
<evidence type="ECO:0000259" key="4">
    <source>
        <dbReference type="Pfam" id="PF00669"/>
    </source>
</evidence>
<keyword evidence="2" id="KW-0964">Secreted</keyword>
<dbReference type="SUPFAM" id="SSF64518">
    <property type="entry name" value="Phase 1 flagellin"/>
    <property type="match status" value="1"/>
</dbReference>
<dbReference type="InterPro" id="IPR042187">
    <property type="entry name" value="Flagellin_C_sub2"/>
</dbReference>
<feature type="domain" description="Flagellin N-terminal" evidence="4">
    <location>
        <begin position="17"/>
        <end position="99"/>
    </location>
</feature>
<dbReference type="InterPro" id="IPR046358">
    <property type="entry name" value="Flagellin_C"/>
</dbReference>
<keyword evidence="3" id="KW-0975">Bacterial flagellum</keyword>
<dbReference type="PANTHER" id="PTHR42792:SF2">
    <property type="entry name" value="FLAGELLIN"/>
    <property type="match status" value="1"/>
</dbReference>
<accession>A0ABN8S2F4</accession>
<organism evidence="6 7">
    <name type="scientific">Porites evermanni</name>
    <dbReference type="NCBI Taxonomy" id="104178"/>
    <lineage>
        <taxon>Eukaryota</taxon>
        <taxon>Metazoa</taxon>
        <taxon>Cnidaria</taxon>
        <taxon>Anthozoa</taxon>
        <taxon>Hexacorallia</taxon>
        <taxon>Scleractinia</taxon>
        <taxon>Fungiina</taxon>
        <taxon>Poritidae</taxon>
        <taxon>Porites</taxon>
    </lineage>
</organism>
<dbReference type="InterPro" id="IPR001029">
    <property type="entry name" value="Flagellin_N"/>
</dbReference>
<proteinExistence type="predicted"/>
<dbReference type="Pfam" id="PF00669">
    <property type="entry name" value="Flagellin_N"/>
    <property type="match status" value="1"/>
</dbReference>
<feature type="domain" description="Flagellin C-terminal" evidence="5">
    <location>
        <begin position="253"/>
        <end position="336"/>
    </location>
</feature>
<evidence type="ECO:0008006" key="8">
    <source>
        <dbReference type="Google" id="ProtNLM"/>
    </source>
</evidence>
<dbReference type="Gene3D" id="1.20.1330.10">
    <property type="entry name" value="f41 fragment of flagellin, N-terminal domain"/>
    <property type="match status" value="1"/>
</dbReference>
<sequence>MRIHIQSEPRLATRFSHSLDEPSRNVSDLISVVRVAADAVDEATNILQRMRDLALQASNVNNAHSVRAAIQEEFTALCSELNRIAETTSFGGKTLLNGSFGSQSFQIGESSDETVVITLGNIRADSVELGGKKYVAENAVSPDWVVTTSTNLSLHYINKHGEATSITLQTKQGDHLENVATYITAQTDDVQAFVGEDGKLQIFASTHKVKGEITIGGNLGTEIGFGAARDVTIEDSDLTSTGGAQQAMAVIDDGALEAVDCQRAALGALRQRQPLVHVINSLGSIDKQVATAEDRIADIAAARESTDLTKSQMLARAAAMVLAQARQSPSSVLSLLH</sequence>
<reference evidence="6 7" key="1">
    <citation type="submission" date="2022-05" db="EMBL/GenBank/DDBJ databases">
        <authorList>
            <consortium name="Genoscope - CEA"/>
            <person name="William W."/>
        </authorList>
    </citation>
    <scope>NUCLEOTIDE SEQUENCE [LARGE SCALE GENOMIC DNA]</scope>
</reference>
<evidence type="ECO:0000313" key="7">
    <source>
        <dbReference type="Proteomes" id="UP001159427"/>
    </source>
</evidence>
<dbReference type="Gene3D" id="2.60.40.4390">
    <property type="match status" value="1"/>
</dbReference>
<evidence type="ECO:0000256" key="3">
    <source>
        <dbReference type="ARBA" id="ARBA00023143"/>
    </source>
</evidence>
<dbReference type="InterPro" id="IPR001492">
    <property type="entry name" value="Flagellin"/>
</dbReference>
<dbReference type="EMBL" id="CALNXI010002281">
    <property type="protein sequence ID" value="CAH3185738.1"/>
    <property type="molecule type" value="Genomic_DNA"/>
</dbReference>
<name>A0ABN8S2F4_9CNID</name>
<evidence type="ECO:0000256" key="2">
    <source>
        <dbReference type="ARBA" id="ARBA00022525"/>
    </source>
</evidence>
<gene>
    <name evidence="6" type="ORF">PEVE_00016330</name>
</gene>
<dbReference type="Pfam" id="PF00700">
    <property type="entry name" value="Flagellin_C"/>
    <property type="match status" value="1"/>
</dbReference>
<dbReference type="Proteomes" id="UP001159427">
    <property type="component" value="Unassembled WGS sequence"/>
</dbReference>
<protein>
    <recommendedName>
        <fullName evidence="8">Flagellin</fullName>
    </recommendedName>
</protein>
<evidence type="ECO:0000259" key="5">
    <source>
        <dbReference type="Pfam" id="PF00700"/>
    </source>
</evidence>
<dbReference type="InterPro" id="IPR010810">
    <property type="entry name" value="Flagellin_hook_IN_motif"/>
</dbReference>
<dbReference type="Gene3D" id="6.10.10.10">
    <property type="entry name" value="Flagellar export chaperone, C-terminal domain"/>
    <property type="match status" value="1"/>
</dbReference>
<comment type="caution">
    <text evidence="6">The sequence shown here is derived from an EMBL/GenBank/DDBJ whole genome shotgun (WGS) entry which is preliminary data.</text>
</comment>
<dbReference type="PANTHER" id="PTHR42792">
    <property type="entry name" value="FLAGELLIN"/>
    <property type="match status" value="1"/>
</dbReference>
<evidence type="ECO:0000313" key="6">
    <source>
        <dbReference type="EMBL" id="CAH3185738.1"/>
    </source>
</evidence>
<evidence type="ECO:0000256" key="1">
    <source>
        <dbReference type="ARBA" id="ARBA00004365"/>
    </source>
</evidence>
<keyword evidence="7" id="KW-1185">Reference proteome</keyword>
<dbReference type="Pfam" id="PF07196">
    <property type="entry name" value="Flagellin_IN"/>
    <property type="match status" value="1"/>
</dbReference>
<dbReference type="PRINTS" id="PR00207">
    <property type="entry name" value="FLAGELLIN"/>
</dbReference>